<dbReference type="InterPro" id="IPR014748">
    <property type="entry name" value="Enoyl-CoA_hydra_C"/>
</dbReference>
<evidence type="ECO:0000313" key="3">
    <source>
        <dbReference type="EMBL" id="MFD0916113.1"/>
    </source>
</evidence>
<dbReference type="Proteomes" id="UP001597101">
    <property type="component" value="Unassembled WGS sequence"/>
</dbReference>
<dbReference type="EMBL" id="JBHTJV010000003">
    <property type="protein sequence ID" value="MFD0916113.1"/>
    <property type="molecule type" value="Genomic_DNA"/>
</dbReference>
<dbReference type="SUPFAM" id="SSF52096">
    <property type="entry name" value="ClpP/crotonase"/>
    <property type="match status" value="1"/>
</dbReference>
<keyword evidence="4" id="KW-1185">Reference proteome</keyword>
<protein>
    <submittedName>
        <fullName evidence="3">Carnitinyl-CoA dehydratase</fullName>
    </submittedName>
</protein>
<evidence type="ECO:0000313" key="4">
    <source>
        <dbReference type="Proteomes" id="UP001597101"/>
    </source>
</evidence>
<reference evidence="4" key="1">
    <citation type="journal article" date="2019" name="Int. J. Syst. Evol. Microbiol.">
        <title>The Global Catalogue of Microorganisms (GCM) 10K type strain sequencing project: providing services to taxonomists for standard genome sequencing and annotation.</title>
        <authorList>
            <consortium name="The Broad Institute Genomics Platform"/>
            <consortium name="The Broad Institute Genome Sequencing Center for Infectious Disease"/>
            <person name="Wu L."/>
            <person name="Ma J."/>
        </authorList>
    </citation>
    <scope>NUCLEOTIDE SEQUENCE [LARGE SCALE GENOMIC DNA]</scope>
    <source>
        <strain evidence="4">CCUG 60023</strain>
    </source>
</reference>
<evidence type="ECO:0000256" key="1">
    <source>
        <dbReference type="ARBA" id="ARBA00005254"/>
    </source>
</evidence>
<dbReference type="InterPro" id="IPR029045">
    <property type="entry name" value="ClpP/crotonase-like_dom_sf"/>
</dbReference>
<organism evidence="3 4">
    <name type="scientific">Pseudahrensia aquimaris</name>
    <dbReference type="NCBI Taxonomy" id="744461"/>
    <lineage>
        <taxon>Bacteria</taxon>
        <taxon>Pseudomonadati</taxon>
        <taxon>Pseudomonadota</taxon>
        <taxon>Alphaproteobacteria</taxon>
        <taxon>Hyphomicrobiales</taxon>
        <taxon>Ahrensiaceae</taxon>
        <taxon>Pseudahrensia</taxon>
    </lineage>
</organism>
<dbReference type="Gene3D" id="1.10.12.10">
    <property type="entry name" value="Lyase 2-enoyl-coa Hydratase, Chain A, domain 2"/>
    <property type="match status" value="1"/>
</dbReference>
<keyword evidence="2" id="KW-0456">Lyase</keyword>
<comment type="similarity">
    <text evidence="1">Belongs to the enoyl-CoA hydratase/isomerase family.</text>
</comment>
<comment type="caution">
    <text evidence="3">The sequence shown here is derived from an EMBL/GenBank/DDBJ whole genome shotgun (WGS) entry which is preliminary data.</text>
</comment>
<sequence>MSESPIKTRTIGGILEVTIDRPKANAIDLATSRIMGEVFADFRDNPDLRVAILTGAGEKFFCPGWDLKAASTVDGQEGDAVDGDYGLGGFGGLQELPRMNKPVICAVNGICCGGGLEIALSCDIILAAEHASFALPEIRSGTVADAASIKLPKRIPYHIAMEMLLTGRWLEADEAHKWGFVNHIHPADDLMAQAWEMAKLLESGPPLVYAAIKEVVRDAEDSKFQDALNRITKRQLPTVDMLYGSEDMLEGFNAFTEKRDPVWKGK</sequence>
<dbReference type="InterPro" id="IPR001753">
    <property type="entry name" value="Enoyl-CoA_hydra/iso"/>
</dbReference>
<dbReference type="RefSeq" id="WP_377211945.1">
    <property type="nucleotide sequence ID" value="NZ_JBHTJV010000003.1"/>
</dbReference>
<evidence type="ECO:0000256" key="2">
    <source>
        <dbReference type="ARBA" id="ARBA00023239"/>
    </source>
</evidence>
<dbReference type="CDD" id="cd06558">
    <property type="entry name" value="crotonase-like"/>
    <property type="match status" value="1"/>
</dbReference>
<dbReference type="PANTHER" id="PTHR11941">
    <property type="entry name" value="ENOYL-COA HYDRATASE-RELATED"/>
    <property type="match status" value="1"/>
</dbReference>
<name>A0ABW3FF77_9HYPH</name>
<dbReference type="Gene3D" id="3.90.226.10">
    <property type="entry name" value="2-enoyl-CoA Hydratase, Chain A, domain 1"/>
    <property type="match status" value="1"/>
</dbReference>
<proteinExistence type="inferred from homology"/>
<gene>
    <name evidence="3" type="ORF">ACFQ14_06810</name>
</gene>
<dbReference type="Pfam" id="PF00378">
    <property type="entry name" value="ECH_1"/>
    <property type="match status" value="1"/>
</dbReference>
<dbReference type="PANTHER" id="PTHR11941:SF54">
    <property type="entry name" value="ENOYL-COA HYDRATASE, MITOCHONDRIAL"/>
    <property type="match status" value="1"/>
</dbReference>
<accession>A0ABW3FF77</accession>